<dbReference type="InterPro" id="IPR048874">
    <property type="entry name" value="Ribosomal_bL31m_N"/>
</dbReference>
<organism evidence="4">
    <name type="scientific">Chaetomium thermophilum (strain DSM 1495 / CBS 144.50 / IMI 039719)</name>
    <name type="common">Thermochaetoides thermophila</name>
    <dbReference type="NCBI Taxonomy" id="759272"/>
    <lineage>
        <taxon>Eukaryota</taxon>
        <taxon>Fungi</taxon>
        <taxon>Dikarya</taxon>
        <taxon>Ascomycota</taxon>
        <taxon>Pezizomycotina</taxon>
        <taxon>Sordariomycetes</taxon>
        <taxon>Sordariomycetidae</taxon>
        <taxon>Sordariales</taxon>
        <taxon>Chaetomiaceae</taxon>
        <taxon>Thermochaetoides</taxon>
    </lineage>
</organism>
<dbReference type="eggNOG" id="ENOG502RZ6E">
    <property type="taxonomic scope" value="Eukaryota"/>
</dbReference>
<dbReference type="OMA" id="YGRGWDS"/>
<dbReference type="GeneID" id="18260868"/>
<feature type="compositionally biased region" description="Low complexity" evidence="1">
    <location>
        <begin position="196"/>
        <end position="209"/>
    </location>
</feature>
<feature type="region of interest" description="Disordered" evidence="1">
    <location>
        <begin position="230"/>
        <end position="252"/>
    </location>
</feature>
<dbReference type="Pfam" id="PF21492">
    <property type="entry name" value="bL31_N"/>
    <property type="match status" value="1"/>
</dbReference>
<dbReference type="OrthoDB" id="5587740at2759"/>
<dbReference type="HOGENOM" id="CLU_109501_0_1_1"/>
<dbReference type="GO" id="GO:0005762">
    <property type="term" value="C:mitochondrial large ribosomal subunit"/>
    <property type="evidence" value="ECO:0007669"/>
    <property type="project" value="InterPro"/>
</dbReference>
<feature type="compositionally biased region" description="Basic and acidic residues" evidence="1">
    <location>
        <begin position="155"/>
        <end position="169"/>
    </location>
</feature>
<dbReference type="Proteomes" id="UP000008066">
    <property type="component" value="Unassembled WGS sequence"/>
</dbReference>
<gene>
    <name evidence="3" type="ORF">CTHT_0068300</name>
</gene>
<sequence>MGKLPTTLLRRPSLPAGCLQTFSTSSSSHTPISLPLQSSSVLPTTISSIKISPTQVRHATFIPRPRRPYMFTQLVQLSDGSTFTIRTTSPQALYKSTKDSRNHILWQPNNKQLRNIEVDEAGKLAAFRGRYGTHWDLDGGRGAAEAAAKAAEEAKAAADAAERQEKTEGKAPQQSDVTEKPTAQVKPAETTEKKASAAAAAAVTSSPAAPAQEDLFESFADLLSAYAVEDQNVKGGLSAKDQARKDKSSKKK</sequence>
<dbReference type="KEGG" id="cthr:CTHT_0068300"/>
<evidence type="ECO:0000256" key="1">
    <source>
        <dbReference type="SAM" id="MobiDB-lite"/>
    </source>
</evidence>
<dbReference type="PANTHER" id="PTHR28174">
    <property type="entry name" value="54S RIBOSOMAL PROTEIN L36, MITOCHONDRIAL"/>
    <property type="match status" value="1"/>
</dbReference>
<protein>
    <recommendedName>
        <fullName evidence="2">Ribosomal protein bL31m N-terminal domain-containing protein</fullName>
    </recommendedName>
</protein>
<accession>G0SH12</accession>
<evidence type="ECO:0000259" key="2">
    <source>
        <dbReference type="Pfam" id="PF21492"/>
    </source>
</evidence>
<evidence type="ECO:0000313" key="4">
    <source>
        <dbReference type="Proteomes" id="UP000008066"/>
    </source>
</evidence>
<proteinExistence type="predicted"/>
<dbReference type="GO" id="GO:0032543">
    <property type="term" value="P:mitochondrial translation"/>
    <property type="evidence" value="ECO:0007669"/>
    <property type="project" value="InterPro"/>
</dbReference>
<dbReference type="PANTHER" id="PTHR28174:SF1">
    <property type="entry name" value="LARGE RIBOSOMAL SUBUNIT PROTEIN BL31M"/>
    <property type="match status" value="1"/>
</dbReference>
<dbReference type="STRING" id="759272.G0SH12"/>
<dbReference type="EMBL" id="GL988047">
    <property type="protein sequence ID" value="EGS17501.1"/>
    <property type="molecule type" value="Genomic_DNA"/>
</dbReference>
<name>G0SH12_CHATD</name>
<feature type="region of interest" description="Disordered" evidence="1">
    <location>
        <begin position="155"/>
        <end position="209"/>
    </location>
</feature>
<dbReference type="AlphaFoldDB" id="G0SH12"/>
<keyword evidence="4" id="KW-1185">Reference proteome</keyword>
<evidence type="ECO:0000313" key="3">
    <source>
        <dbReference type="EMBL" id="EGS17501.1"/>
    </source>
</evidence>
<dbReference type="InterPro" id="IPR034600">
    <property type="entry name" value="Ribosomal_bL31m"/>
</dbReference>
<feature type="domain" description="Ribosomal protein bL31m N-terminal" evidence="2">
    <location>
        <begin position="64"/>
        <end position="108"/>
    </location>
</feature>
<dbReference type="Gene3D" id="6.20.130.10">
    <property type="match status" value="1"/>
</dbReference>
<dbReference type="GO" id="GO:0003735">
    <property type="term" value="F:structural constituent of ribosome"/>
    <property type="evidence" value="ECO:0007669"/>
    <property type="project" value="InterPro"/>
</dbReference>
<reference evidence="3 4" key="1">
    <citation type="journal article" date="2011" name="Cell">
        <title>Insight into structure and assembly of the nuclear pore complex by utilizing the genome of a eukaryotic thermophile.</title>
        <authorList>
            <person name="Amlacher S."/>
            <person name="Sarges P."/>
            <person name="Flemming D."/>
            <person name="van Noort V."/>
            <person name="Kunze R."/>
            <person name="Devos D.P."/>
            <person name="Arumugam M."/>
            <person name="Bork P."/>
            <person name="Hurt E."/>
        </authorList>
    </citation>
    <scope>NUCLEOTIDE SEQUENCE [LARGE SCALE GENOMIC DNA]</scope>
    <source>
        <strain evidence="4">DSM 1495 / CBS 144.50 / IMI 039719</strain>
    </source>
</reference>
<dbReference type="RefSeq" id="XP_006697119.1">
    <property type="nucleotide sequence ID" value="XM_006697056.1"/>
</dbReference>